<dbReference type="Gramene" id="mRNA:HanXRQr2_Chr05g0196241">
    <property type="protein sequence ID" value="mRNA:HanXRQr2_Chr05g0196241"/>
    <property type="gene ID" value="HanXRQr2_Chr05g0196241"/>
</dbReference>
<keyword evidence="2" id="KW-1185">Reference proteome</keyword>
<accession>A0A9K3IWB7</accession>
<gene>
    <name evidence="1" type="ORF">HanXRQr2_Chr05g0196241</name>
</gene>
<sequence>MIPQIHKNHLPIYKKKLNFEKRISSFWRNRLIREEQTQNDRVWVCGRGIEFLRKLGFRSIL</sequence>
<protein>
    <submittedName>
        <fullName evidence="1">Uncharacterized protein</fullName>
    </submittedName>
</protein>
<organism evidence="1 2">
    <name type="scientific">Helianthus annuus</name>
    <name type="common">Common sunflower</name>
    <dbReference type="NCBI Taxonomy" id="4232"/>
    <lineage>
        <taxon>Eukaryota</taxon>
        <taxon>Viridiplantae</taxon>
        <taxon>Streptophyta</taxon>
        <taxon>Embryophyta</taxon>
        <taxon>Tracheophyta</taxon>
        <taxon>Spermatophyta</taxon>
        <taxon>Magnoliopsida</taxon>
        <taxon>eudicotyledons</taxon>
        <taxon>Gunneridae</taxon>
        <taxon>Pentapetalae</taxon>
        <taxon>asterids</taxon>
        <taxon>campanulids</taxon>
        <taxon>Asterales</taxon>
        <taxon>Asteraceae</taxon>
        <taxon>Asteroideae</taxon>
        <taxon>Heliantheae alliance</taxon>
        <taxon>Heliantheae</taxon>
        <taxon>Helianthus</taxon>
    </lineage>
</organism>
<name>A0A9K3IWB7_HELAN</name>
<proteinExistence type="predicted"/>
<dbReference type="EMBL" id="MNCJ02000320">
    <property type="protein sequence ID" value="KAF5804371.1"/>
    <property type="molecule type" value="Genomic_DNA"/>
</dbReference>
<evidence type="ECO:0000313" key="1">
    <source>
        <dbReference type="EMBL" id="KAF5804371.1"/>
    </source>
</evidence>
<dbReference type="AlphaFoldDB" id="A0A9K3IWB7"/>
<dbReference type="Proteomes" id="UP000215914">
    <property type="component" value="Unassembled WGS sequence"/>
</dbReference>
<reference evidence="1" key="1">
    <citation type="journal article" date="2017" name="Nature">
        <title>The sunflower genome provides insights into oil metabolism, flowering and Asterid evolution.</title>
        <authorList>
            <person name="Badouin H."/>
            <person name="Gouzy J."/>
            <person name="Grassa C.J."/>
            <person name="Murat F."/>
            <person name="Staton S.E."/>
            <person name="Cottret L."/>
            <person name="Lelandais-Briere C."/>
            <person name="Owens G.L."/>
            <person name="Carrere S."/>
            <person name="Mayjonade B."/>
            <person name="Legrand L."/>
            <person name="Gill N."/>
            <person name="Kane N.C."/>
            <person name="Bowers J.E."/>
            <person name="Hubner S."/>
            <person name="Bellec A."/>
            <person name="Berard A."/>
            <person name="Berges H."/>
            <person name="Blanchet N."/>
            <person name="Boniface M.C."/>
            <person name="Brunel D."/>
            <person name="Catrice O."/>
            <person name="Chaidir N."/>
            <person name="Claudel C."/>
            <person name="Donnadieu C."/>
            <person name="Faraut T."/>
            <person name="Fievet G."/>
            <person name="Helmstetter N."/>
            <person name="King M."/>
            <person name="Knapp S.J."/>
            <person name="Lai Z."/>
            <person name="Le Paslier M.C."/>
            <person name="Lippi Y."/>
            <person name="Lorenzon L."/>
            <person name="Mandel J.R."/>
            <person name="Marage G."/>
            <person name="Marchand G."/>
            <person name="Marquand E."/>
            <person name="Bret-Mestries E."/>
            <person name="Morien E."/>
            <person name="Nambeesan S."/>
            <person name="Nguyen T."/>
            <person name="Pegot-Espagnet P."/>
            <person name="Pouilly N."/>
            <person name="Raftis F."/>
            <person name="Sallet E."/>
            <person name="Schiex T."/>
            <person name="Thomas J."/>
            <person name="Vandecasteele C."/>
            <person name="Vares D."/>
            <person name="Vear F."/>
            <person name="Vautrin S."/>
            <person name="Crespi M."/>
            <person name="Mangin B."/>
            <person name="Burke J.M."/>
            <person name="Salse J."/>
            <person name="Munos S."/>
            <person name="Vincourt P."/>
            <person name="Rieseberg L.H."/>
            <person name="Langlade N.B."/>
        </authorList>
    </citation>
    <scope>NUCLEOTIDE SEQUENCE</scope>
    <source>
        <tissue evidence="1">Leaves</tissue>
    </source>
</reference>
<reference evidence="1" key="2">
    <citation type="submission" date="2020-06" db="EMBL/GenBank/DDBJ databases">
        <title>Helianthus annuus Genome sequencing and assembly Release 2.</title>
        <authorList>
            <person name="Gouzy J."/>
            <person name="Langlade N."/>
            <person name="Munos S."/>
        </authorList>
    </citation>
    <scope>NUCLEOTIDE SEQUENCE</scope>
    <source>
        <tissue evidence="1">Leaves</tissue>
    </source>
</reference>
<comment type="caution">
    <text evidence="1">The sequence shown here is derived from an EMBL/GenBank/DDBJ whole genome shotgun (WGS) entry which is preliminary data.</text>
</comment>
<evidence type="ECO:0000313" key="2">
    <source>
        <dbReference type="Proteomes" id="UP000215914"/>
    </source>
</evidence>